<keyword evidence="5" id="KW-0812">Transmembrane</keyword>
<dbReference type="InterPro" id="IPR036179">
    <property type="entry name" value="Ig-like_dom_sf"/>
</dbReference>
<dbReference type="InterPro" id="IPR052314">
    <property type="entry name" value="Immune_rcpt_domain"/>
</dbReference>
<evidence type="ECO:0000259" key="6">
    <source>
        <dbReference type="PROSITE" id="PS50835"/>
    </source>
</evidence>
<feature type="domain" description="Ig-like" evidence="6">
    <location>
        <begin position="1"/>
        <end position="102"/>
    </location>
</feature>
<feature type="non-terminal residue" evidence="7">
    <location>
        <position position="1"/>
    </location>
</feature>
<dbReference type="SMART" id="SM00409">
    <property type="entry name" value="IG"/>
    <property type="match status" value="1"/>
</dbReference>
<keyword evidence="3" id="KW-0393">Immunoglobulin domain</keyword>
<dbReference type="GO" id="GO:0009986">
    <property type="term" value="C:cell surface"/>
    <property type="evidence" value="ECO:0007669"/>
    <property type="project" value="TreeGrafter"/>
</dbReference>
<evidence type="ECO:0000313" key="7">
    <source>
        <dbReference type="EMBL" id="NXF11921.1"/>
    </source>
</evidence>
<dbReference type="PANTHER" id="PTHR16423">
    <property type="entry name" value="TREM-LIKE TRANSCRIPT PROTEIN"/>
    <property type="match status" value="1"/>
</dbReference>
<protein>
    <submittedName>
        <fullName evidence="7">CLM7 protein</fullName>
    </submittedName>
</protein>
<evidence type="ECO:0000256" key="5">
    <source>
        <dbReference type="SAM" id="Phobius"/>
    </source>
</evidence>
<dbReference type="SMART" id="SM00406">
    <property type="entry name" value="IGv"/>
    <property type="match status" value="1"/>
</dbReference>
<feature type="region of interest" description="Disordered" evidence="4">
    <location>
        <begin position="186"/>
        <end position="217"/>
    </location>
</feature>
<reference evidence="7 8" key="1">
    <citation type="submission" date="2019-09" db="EMBL/GenBank/DDBJ databases">
        <title>Bird 10,000 Genomes (B10K) Project - Family phase.</title>
        <authorList>
            <person name="Zhang G."/>
        </authorList>
    </citation>
    <scope>NUCLEOTIDE SEQUENCE [LARGE SCALE GENOMIC DNA]</scope>
    <source>
        <strain evidence="7">B10K-CU-031-20</strain>
    </source>
</reference>
<accession>A0A7K8R1Z3</accession>
<keyword evidence="1" id="KW-0732">Signal</keyword>
<dbReference type="InterPro" id="IPR007110">
    <property type="entry name" value="Ig-like_dom"/>
</dbReference>
<sequence>LQAQIPHVEERRQEGDTLYVQCPYRDKTNTEWKGWCYMRDGKCDLLVYTDYSYMGKTRDGRTRIKDNPSARTVSVTFTGLKAEDSGTYSCVQSDYSLLKTISLNVFKGECRCSCLEISPNTLGVFQGPSSTQPRSQATSLSNVNTFILLSVVLSILLVLALGTSVALCVRLHRLLGRTGTCSSRAALSKQGLPTPGDPTRRRESSQGDSRGLKYMNRDLQSQPRDPLYCNIDPSQAHRNPREENVEYAAIAFNHFPRNDMG</sequence>
<evidence type="ECO:0000256" key="4">
    <source>
        <dbReference type="SAM" id="MobiDB-lite"/>
    </source>
</evidence>
<proteinExistence type="predicted"/>
<organism evidence="7 8">
    <name type="scientific">Smithornis capensis</name>
    <dbReference type="NCBI Taxonomy" id="363769"/>
    <lineage>
        <taxon>Eukaryota</taxon>
        <taxon>Metazoa</taxon>
        <taxon>Chordata</taxon>
        <taxon>Craniata</taxon>
        <taxon>Vertebrata</taxon>
        <taxon>Euteleostomi</taxon>
        <taxon>Archelosauria</taxon>
        <taxon>Archosauria</taxon>
        <taxon>Dinosauria</taxon>
        <taxon>Saurischia</taxon>
        <taxon>Theropoda</taxon>
        <taxon>Coelurosauria</taxon>
        <taxon>Aves</taxon>
        <taxon>Neognathae</taxon>
        <taxon>Neoaves</taxon>
        <taxon>Telluraves</taxon>
        <taxon>Australaves</taxon>
        <taxon>Passeriformes</taxon>
        <taxon>Eurylaimidae</taxon>
        <taxon>Smithornis</taxon>
    </lineage>
</organism>
<keyword evidence="5" id="KW-0472">Membrane</keyword>
<comment type="caution">
    <text evidence="7">The sequence shown here is derived from an EMBL/GenBank/DDBJ whole genome shotgun (WGS) entry which is preliminary data.</text>
</comment>
<dbReference type="PROSITE" id="PS50835">
    <property type="entry name" value="IG_LIKE"/>
    <property type="match status" value="1"/>
</dbReference>
<evidence type="ECO:0000256" key="1">
    <source>
        <dbReference type="ARBA" id="ARBA00022729"/>
    </source>
</evidence>
<dbReference type="Pfam" id="PF07686">
    <property type="entry name" value="V-set"/>
    <property type="match status" value="1"/>
</dbReference>
<dbReference type="InterPro" id="IPR003599">
    <property type="entry name" value="Ig_sub"/>
</dbReference>
<feature type="transmembrane region" description="Helical" evidence="5">
    <location>
        <begin position="146"/>
        <end position="169"/>
    </location>
</feature>
<keyword evidence="8" id="KW-1185">Reference proteome</keyword>
<evidence type="ECO:0000313" key="8">
    <source>
        <dbReference type="Proteomes" id="UP000567624"/>
    </source>
</evidence>
<evidence type="ECO:0000256" key="3">
    <source>
        <dbReference type="ARBA" id="ARBA00023319"/>
    </source>
</evidence>
<dbReference type="InterPro" id="IPR013106">
    <property type="entry name" value="Ig_V-set"/>
</dbReference>
<dbReference type="SUPFAM" id="SSF48726">
    <property type="entry name" value="Immunoglobulin"/>
    <property type="match status" value="1"/>
</dbReference>
<feature type="non-terminal residue" evidence="7">
    <location>
        <position position="261"/>
    </location>
</feature>
<keyword evidence="5" id="KW-1133">Transmembrane helix</keyword>
<dbReference type="EMBL" id="VWYW01000842">
    <property type="protein sequence ID" value="NXF11921.1"/>
    <property type="molecule type" value="Genomic_DNA"/>
</dbReference>
<evidence type="ECO:0000256" key="2">
    <source>
        <dbReference type="ARBA" id="ARBA00023157"/>
    </source>
</evidence>
<dbReference type="InterPro" id="IPR013783">
    <property type="entry name" value="Ig-like_fold"/>
</dbReference>
<dbReference type="AlphaFoldDB" id="A0A7K8R1Z3"/>
<dbReference type="GO" id="GO:0038023">
    <property type="term" value="F:signaling receptor activity"/>
    <property type="evidence" value="ECO:0007669"/>
    <property type="project" value="TreeGrafter"/>
</dbReference>
<dbReference type="PANTHER" id="PTHR16423:SF6">
    <property type="entry name" value="TRIGGERING RECEPTOR EXPRESSED ON MYELOID CELLS 2-RELATED"/>
    <property type="match status" value="1"/>
</dbReference>
<gene>
    <name evidence="7" type="primary">Cd300lb</name>
    <name evidence="7" type="ORF">SMICAP_R04134</name>
</gene>
<dbReference type="Proteomes" id="UP000567624">
    <property type="component" value="Unassembled WGS sequence"/>
</dbReference>
<name>A0A7K8R1Z3_9PASS</name>
<dbReference type="Gene3D" id="2.60.40.10">
    <property type="entry name" value="Immunoglobulins"/>
    <property type="match status" value="1"/>
</dbReference>
<keyword evidence="2" id="KW-1015">Disulfide bond</keyword>